<accession>A0A384ZVZ6</accession>
<evidence type="ECO:0000313" key="1">
    <source>
        <dbReference type="EMBL" id="AXG66413.1"/>
    </source>
</evidence>
<protein>
    <submittedName>
        <fullName evidence="1">Uncharacterized protein</fullName>
    </submittedName>
</protein>
<dbReference type="EMBL" id="MH460460">
    <property type="protein sequence ID" value="AXG66413.1"/>
    <property type="molecule type" value="Genomic_DNA"/>
</dbReference>
<gene>
    <name evidence="1" type="ORF">JA13_010</name>
</gene>
<dbReference type="Proteomes" id="UP000263742">
    <property type="component" value="Segment"/>
</dbReference>
<proteinExistence type="predicted"/>
<evidence type="ECO:0000313" key="2">
    <source>
        <dbReference type="Proteomes" id="UP000263742"/>
    </source>
</evidence>
<sequence length="149" mass="16628">MDVQTRLANFVESYHSAFQSDDCESVDVRLISVMRSVQGKDPEILPKDLFNSFLFQIAYKRFYEHAQTKLDLSLIALAACISSLPGEVVMLCSYCYLKGISNFDEFALDVGFDSCPSDLSAAWDAQKVEGANALDMLSEVEAYRTKQLG</sequence>
<name>A0A384ZVZ6_9CAUD</name>
<organism evidence="1 2">
    <name type="scientific">Dickeya phage vB_DsoM_JA13</name>
    <dbReference type="NCBI Taxonomy" id="2283030"/>
    <lineage>
        <taxon>Viruses</taxon>
        <taxon>Duplodnaviria</taxon>
        <taxon>Heunggongvirae</taxon>
        <taxon>Uroviricota</taxon>
        <taxon>Caudoviricetes</taxon>
        <taxon>Salmondvirus</taxon>
        <taxon>Salmondvirus JA11</taxon>
    </lineage>
</organism>
<reference evidence="1 2" key="1">
    <citation type="journal article" date="2018" name="Front. Microbiol.">
        <title>Jumbo Bacteriophages Are Represented Within an Increasing Diversity of Environmental Viruses Infecting the Emerging Phytopathogen, Dickeya solani.</title>
        <authorList>
            <person name="Day A.W."/>
            <person name="Ahn J."/>
            <person name="Salmond G.P.C."/>
        </authorList>
    </citation>
    <scope>NUCLEOTIDE SEQUENCE [LARGE SCALE GENOMIC DNA]</scope>
</reference>